<protein>
    <submittedName>
        <fullName evidence="1">Uncharacterized protein</fullName>
    </submittedName>
</protein>
<keyword evidence="2" id="KW-1185">Reference proteome</keyword>
<name>U4LEY0_PYROM</name>
<evidence type="ECO:0000313" key="2">
    <source>
        <dbReference type="Proteomes" id="UP000018144"/>
    </source>
</evidence>
<accession>U4LEY0</accession>
<dbReference type="EMBL" id="HF935441">
    <property type="protein sequence ID" value="CCX30413.1"/>
    <property type="molecule type" value="Genomic_DNA"/>
</dbReference>
<dbReference type="AlphaFoldDB" id="U4LEY0"/>
<gene>
    <name evidence="1" type="ORF">PCON_08612</name>
</gene>
<dbReference type="Proteomes" id="UP000018144">
    <property type="component" value="Unassembled WGS sequence"/>
</dbReference>
<reference evidence="1 2" key="1">
    <citation type="journal article" date="2013" name="PLoS Genet.">
        <title>The genome and development-dependent transcriptomes of Pyronema confluens: a window into fungal evolution.</title>
        <authorList>
            <person name="Traeger S."/>
            <person name="Altegoer F."/>
            <person name="Freitag M."/>
            <person name="Gabaldon T."/>
            <person name="Kempken F."/>
            <person name="Kumar A."/>
            <person name="Marcet-Houben M."/>
            <person name="Poggeler S."/>
            <person name="Stajich J.E."/>
            <person name="Nowrousian M."/>
        </authorList>
    </citation>
    <scope>NUCLEOTIDE SEQUENCE [LARGE SCALE GENOMIC DNA]</scope>
    <source>
        <strain evidence="2">CBS 100304</strain>
        <tissue evidence="1">Vegetative mycelium</tissue>
    </source>
</reference>
<organism evidence="1 2">
    <name type="scientific">Pyronema omphalodes (strain CBS 100304)</name>
    <name type="common">Pyronema confluens</name>
    <dbReference type="NCBI Taxonomy" id="1076935"/>
    <lineage>
        <taxon>Eukaryota</taxon>
        <taxon>Fungi</taxon>
        <taxon>Dikarya</taxon>
        <taxon>Ascomycota</taxon>
        <taxon>Pezizomycotina</taxon>
        <taxon>Pezizomycetes</taxon>
        <taxon>Pezizales</taxon>
        <taxon>Pyronemataceae</taxon>
        <taxon>Pyronema</taxon>
    </lineage>
</organism>
<evidence type="ECO:0000313" key="1">
    <source>
        <dbReference type="EMBL" id="CCX30413.1"/>
    </source>
</evidence>
<sequence length="41" mass="4663">MRFIRASPVEESLAWLLNSDPYATGSHPKNSATFLQVYHEV</sequence>
<proteinExistence type="predicted"/>